<dbReference type="GO" id="GO:0008270">
    <property type="term" value="F:zinc ion binding"/>
    <property type="evidence" value="ECO:0007669"/>
    <property type="project" value="UniProtKB-KW"/>
</dbReference>
<gene>
    <name evidence="19" type="primary">ZHX3</name>
</gene>
<evidence type="ECO:0000256" key="1">
    <source>
        <dbReference type="ARBA" id="ARBA00004123"/>
    </source>
</evidence>
<evidence type="ECO:0000256" key="9">
    <source>
        <dbReference type="ARBA" id="ARBA00022833"/>
    </source>
</evidence>
<dbReference type="PROSITE" id="PS00028">
    <property type="entry name" value="ZINC_FINGER_C2H2_1"/>
    <property type="match status" value="1"/>
</dbReference>
<keyword evidence="3" id="KW-0678">Repressor</keyword>
<reference evidence="19" key="2">
    <citation type="submission" date="2025-09" db="UniProtKB">
        <authorList>
            <consortium name="Ensembl"/>
        </authorList>
    </citation>
    <scope>IDENTIFICATION</scope>
</reference>
<keyword evidence="14 15" id="KW-0539">Nucleus</keyword>
<evidence type="ECO:0000256" key="11">
    <source>
        <dbReference type="ARBA" id="ARBA00023125"/>
    </source>
</evidence>
<evidence type="ECO:0000256" key="15">
    <source>
        <dbReference type="PROSITE-ProRule" id="PRU00108"/>
    </source>
</evidence>
<keyword evidence="8" id="KW-0221">Differentiation</keyword>
<feature type="domain" description="Homeobox" evidence="18">
    <location>
        <begin position="492"/>
        <end position="546"/>
    </location>
</feature>
<dbReference type="PROSITE" id="PS50071">
    <property type="entry name" value="HOMEOBOX_2"/>
    <property type="match status" value="5"/>
</dbReference>
<dbReference type="InterPro" id="IPR036236">
    <property type="entry name" value="Znf_C2H2_sf"/>
</dbReference>
<feature type="compositionally biased region" description="Polar residues" evidence="17">
    <location>
        <begin position="912"/>
        <end position="921"/>
    </location>
</feature>
<feature type="DNA-binding region" description="Homeobox" evidence="15">
    <location>
        <begin position="494"/>
        <end position="547"/>
    </location>
</feature>
<dbReference type="OrthoDB" id="9934076at2759"/>
<organism evidence="19 20">
    <name type="scientific">Leptobrachium leishanense</name>
    <name type="common">Leishan spiny toad</name>
    <dbReference type="NCBI Taxonomy" id="445787"/>
    <lineage>
        <taxon>Eukaryota</taxon>
        <taxon>Metazoa</taxon>
        <taxon>Chordata</taxon>
        <taxon>Craniata</taxon>
        <taxon>Vertebrata</taxon>
        <taxon>Euteleostomi</taxon>
        <taxon>Amphibia</taxon>
        <taxon>Batrachia</taxon>
        <taxon>Anura</taxon>
        <taxon>Pelobatoidea</taxon>
        <taxon>Megophryidae</taxon>
        <taxon>Leptobrachium</taxon>
    </lineage>
</organism>
<dbReference type="Gene3D" id="1.10.10.60">
    <property type="entry name" value="Homeodomain-like"/>
    <property type="match status" value="5"/>
</dbReference>
<accession>A0A8C5QSC6</accession>
<dbReference type="Gene3D" id="3.30.160.60">
    <property type="entry name" value="Classic Zinc Finger"/>
    <property type="match status" value="1"/>
</dbReference>
<feature type="region of interest" description="Disordered" evidence="17">
    <location>
        <begin position="462"/>
        <end position="483"/>
    </location>
</feature>
<dbReference type="CDD" id="cd00086">
    <property type="entry name" value="homeodomain"/>
    <property type="match status" value="5"/>
</dbReference>
<dbReference type="Proteomes" id="UP000694569">
    <property type="component" value="Unplaced"/>
</dbReference>
<evidence type="ECO:0000313" key="19">
    <source>
        <dbReference type="Ensembl" id="ENSLLEP00000041946.1"/>
    </source>
</evidence>
<evidence type="ECO:0000256" key="17">
    <source>
        <dbReference type="SAM" id="MobiDB-lite"/>
    </source>
</evidence>
<dbReference type="FunFam" id="1.10.10.60:FF:000062">
    <property type="entry name" value="zinc fingers and homeoboxes protein 3"/>
    <property type="match status" value="1"/>
</dbReference>
<dbReference type="InterPro" id="IPR009057">
    <property type="entry name" value="Homeodomain-like_sf"/>
</dbReference>
<keyword evidence="4" id="KW-0597">Phosphoprotein</keyword>
<comment type="similarity">
    <text evidence="2">Belongs to the ZHX family.</text>
</comment>
<feature type="DNA-binding region" description="Homeobox" evidence="15">
    <location>
        <begin position="829"/>
        <end position="871"/>
    </location>
</feature>
<evidence type="ECO:0000256" key="5">
    <source>
        <dbReference type="ARBA" id="ARBA00022723"/>
    </source>
</evidence>
<evidence type="ECO:0000256" key="12">
    <source>
        <dbReference type="ARBA" id="ARBA00023155"/>
    </source>
</evidence>
<feature type="region of interest" description="Disordered" evidence="17">
    <location>
        <begin position="869"/>
        <end position="921"/>
    </location>
</feature>
<proteinExistence type="inferred from homology"/>
<keyword evidence="12 15" id="KW-0371">Homeobox</keyword>
<dbReference type="AlphaFoldDB" id="A0A8C5QSC6"/>
<dbReference type="GO" id="GO:0003677">
    <property type="term" value="F:DNA binding"/>
    <property type="evidence" value="ECO:0007669"/>
    <property type="project" value="UniProtKB-UniRule"/>
</dbReference>
<dbReference type="SMART" id="SM00355">
    <property type="entry name" value="ZnF_C2H2"/>
    <property type="match status" value="2"/>
</dbReference>
<evidence type="ECO:0000256" key="8">
    <source>
        <dbReference type="ARBA" id="ARBA00022782"/>
    </source>
</evidence>
<feature type="compositionally biased region" description="Basic and acidic residues" evidence="17">
    <location>
        <begin position="700"/>
        <end position="730"/>
    </location>
</feature>
<dbReference type="GeneTree" id="ENSGT00950000182893"/>
<keyword evidence="5" id="KW-0479">Metal-binding</keyword>
<evidence type="ECO:0000256" key="3">
    <source>
        <dbReference type="ARBA" id="ARBA00022491"/>
    </source>
</evidence>
<dbReference type="PANTHER" id="PTHR15467">
    <property type="entry name" value="ZINC-FINGERS AND HOMEOBOXES RELATED"/>
    <property type="match status" value="1"/>
</dbReference>
<keyword evidence="7" id="KW-0863">Zinc-finger</keyword>
<keyword evidence="20" id="KW-1185">Reference proteome</keyword>
<keyword evidence="13" id="KW-0804">Transcription</keyword>
<dbReference type="Pfam" id="PF00046">
    <property type="entry name" value="Homeodomain"/>
    <property type="match status" value="3"/>
</dbReference>
<dbReference type="InterPro" id="IPR001356">
    <property type="entry name" value="HD"/>
</dbReference>
<feature type="domain" description="Homeobox" evidence="18">
    <location>
        <begin position="827"/>
        <end position="870"/>
    </location>
</feature>
<feature type="compositionally biased region" description="Polar residues" evidence="17">
    <location>
        <begin position="731"/>
        <end position="746"/>
    </location>
</feature>
<dbReference type="GO" id="GO:0030154">
    <property type="term" value="P:cell differentiation"/>
    <property type="evidence" value="ECO:0007669"/>
    <property type="project" value="UniProtKB-KW"/>
</dbReference>
<dbReference type="SUPFAM" id="SSF46689">
    <property type="entry name" value="Homeodomain-like"/>
    <property type="match status" value="5"/>
</dbReference>
<evidence type="ECO:0000256" key="13">
    <source>
        <dbReference type="ARBA" id="ARBA00023163"/>
    </source>
</evidence>
<evidence type="ECO:0000256" key="7">
    <source>
        <dbReference type="ARBA" id="ARBA00022771"/>
    </source>
</evidence>
<feature type="DNA-binding region" description="Homeobox" evidence="15">
    <location>
        <begin position="746"/>
        <end position="805"/>
    </location>
</feature>
<sequence>MASKRKSTTPCMIPLKTLALESGPETGEFKSGQEQDSDPLATDLVNCNDLLSNGHENVNGESFFCKYCNFGSPDTSTFVDHMNSKHRDFREDPSYVCIACSFLVKDLEELEAHNEECHAGDQGLTWSVAKHESSMVVEQSLGDQDHDQEITDPLATQCIDEYPDITITKVPIMKLMKNKPETKKIITIKDNSNFTSDKLEKKIHAGSRNGSVSAAKVSTSILNSSAIVNGSILGTVLPAGLTQLVSINASQPMIQSKLPTIMTPVLTKPSAMQKNQYAIQSTQLPNSKSLPKVMIPLSSIPTYNISMDSNCFLKNSFTKFPYPTKAELCYLTVVTKYPEEQIKIWFTAQRLKQGISWSPEEIEDSRKKMFNTVIQSIPQPMHQPTITVLNAPLVTNANNVQHLLQAALPGQIVGQPQGAGGLLVAQPIITNGIQGAPTSVSLTVTSLPNTFCTTQAKVASPASRSIRASQPPVTTTTPSMPPDSLFDFNFSRSKKSRQQLGALKTSFSKNQFPSHSEVTRLTKITGLTTRDVRKWFSDKRYHWRNKTIGMENSDHVAENPSDTFSELKEPDIDYPLPQASHIPTHTPRRQSWNQTPDFTPKYKERAPEQIRALESSFFLNNFPSEEEVNRLRGETKMTRREIDGWFSEKRKRVAEQNKKLEMEAEDEEEEEANKGQNRKALGSSVGRDTPMAENSSPASSERKVHPIKINLKDLRVTEANDNTEPTHNDDNSTSADGSSRPSSPLKTKTHVKKTAQQRDNLRQIFVRTQWPTNQEYDELVEQTGLPRADVVRWFGDSRYSLKNGMLKWFVRYKVMENTKTVPAHALLEEYYERHQKLLDGDIKELSKRTRMTAGEVKAWFAIRQVKENKVASDTKSDHPQSAETSDSKKETVVDMQESSKPLESTAEEDCSDSTQTDQHPA</sequence>
<evidence type="ECO:0000259" key="18">
    <source>
        <dbReference type="PROSITE" id="PS50071"/>
    </source>
</evidence>
<keyword evidence="9" id="KW-0862">Zinc</keyword>
<evidence type="ECO:0000256" key="2">
    <source>
        <dbReference type="ARBA" id="ARBA00007440"/>
    </source>
</evidence>
<feature type="domain" description="Homeobox" evidence="18">
    <location>
        <begin position="313"/>
        <end position="356"/>
    </location>
</feature>
<feature type="domain" description="Homeobox" evidence="18">
    <location>
        <begin position="608"/>
        <end position="656"/>
    </location>
</feature>
<dbReference type="Pfam" id="PF11569">
    <property type="entry name" value="Homez"/>
    <property type="match status" value="1"/>
</dbReference>
<evidence type="ECO:0000256" key="16">
    <source>
        <dbReference type="RuleBase" id="RU000682"/>
    </source>
</evidence>
<dbReference type="SMART" id="SM00389">
    <property type="entry name" value="HOX"/>
    <property type="match status" value="5"/>
</dbReference>
<dbReference type="InterPro" id="IPR041057">
    <property type="entry name" value="ZHX_Znf_C2H2"/>
</dbReference>
<evidence type="ECO:0000256" key="14">
    <source>
        <dbReference type="ARBA" id="ARBA00023242"/>
    </source>
</evidence>
<dbReference type="GO" id="GO:0000981">
    <property type="term" value="F:DNA-binding transcription factor activity, RNA polymerase II-specific"/>
    <property type="evidence" value="ECO:0007669"/>
    <property type="project" value="TreeGrafter"/>
</dbReference>
<feature type="domain" description="Homeobox" evidence="18">
    <location>
        <begin position="744"/>
        <end position="804"/>
    </location>
</feature>
<keyword evidence="6" id="KW-0677">Repeat</keyword>
<feature type="DNA-binding region" description="Homeobox" evidence="15">
    <location>
        <begin position="315"/>
        <end position="357"/>
    </location>
</feature>
<feature type="compositionally biased region" description="Basic and acidic residues" evidence="17">
    <location>
        <begin position="869"/>
        <end position="892"/>
    </location>
</feature>
<protein>
    <submittedName>
        <fullName evidence="19">Zinc fingers and homeoboxes 3</fullName>
    </submittedName>
</protein>
<dbReference type="Ensembl" id="ENSLLET00000043626.1">
    <property type="protein sequence ID" value="ENSLLEP00000041946.1"/>
    <property type="gene ID" value="ENSLLEG00000026685.1"/>
</dbReference>
<dbReference type="Pfam" id="PF18387">
    <property type="entry name" value="zf_C2H2_ZHX"/>
    <property type="match status" value="1"/>
</dbReference>
<comment type="subcellular location">
    <subcellularLocation>
        <location evidence="1 15 16">Nucleus</location>
    </subcellularLocation>
</comment>
<dbReference type="PANTHER" id="PTHR15467:SF6">
    <property type="entry name" value="ZINC FINGERS AND HOMEOBOXES PROTEIN 3"/>
    <property type="match status" value="1"/>
</dbReference>
<feature type="region of interest" description="Disordered" evidence="17">
    <location>
        <begin position="657"/>
        <end position="757"/>
    </location>
</feature>
<keyword evidence="11 15" id="KW-0238">DNA-binding</keyword>
<feature type="DNA-binding region" description="Homeobox" evidence="15">
    <location>
        <begin position="610"/>
        <end position="657"/>
    </location>
</feature>
<evidence type="ECO:0000256" key="10">
    <source>
        <dbReference type="ARBA" id="ARBA00023015"/>
    </source>
</evidence>
<evidence type="ECO:0000256" key="4">
    <source>
        <dbReference type="ARBA" id="ARBA00022553"/>
    </source>
</evidence>
<evidence type="ECO:0000256" key="6">
    <source>
        <dbReference type="ARBA" id="ARBA00022737"/>
    </source>
</evidence>
<evidence type="ECO:0000313" key="20">
    <source>
        <dbReference type="Proteomes" id="UP000694569"/>
    </source>
</evidence>
<keyword evidence="10" id="KW-0805">Transcription regulation</keyword>
<dbReference type="GO" id="GO:0005634">
    <property type="term" value="C:nucleus"/>
    <property type="evidence" value="ECO:0007669"/>
    <property type="project" value="UniProtKB-SubCell"/>
</dbReference>
<dbReference type="InterPro" id="IPR013087">
    <property type="entry name" value="Znf_C2H2_type"/>
</dbReference>
<dbReference type="InterPro" id="IPR024578">
    <property type="entry name" value="Homez_homeobox_dom"/>
</dbReference>
<reference evidence="19" key="1">
    <citation type="submission" date="2025-08" db="UniProtKB">
        <authorList>
            <consortium name="Ensembl"/>
        </authorList>
    </citation>
    <scope>IDENTIFICATION</scope>
</reference>
<dbReference type="SUPFAM" id="SSF57667">
    <property type="entry name" value="beta-beta-alpha zinc fingers"/>
    <property type="match status" value="1"/>
</dbReference>
<dbReference type="FunFam" id="1.10.10.60:FF:000212">
    <property type="entry name" value="Zinc fingers and homeoboxes protein 3"/>
    <property type="match status" value="1"/>
</dbReference>
<name>A0A8C5QSC6_9ANUR</name>